<dbReference type="AlphaFoldDB" id="A0A2R5GIN2"/>
<keyword evidence="1" id="KW-0812">Transmembrane</keyword>
<organism evidence="2 3">
    <name type="scientific">Hondaea fermentalgiana</name>
    <dbReference type="NCBI Taxonomy" id="2315210"/>
    <lineage>
        <taxon>Eukaryota</taxon>
        <taxon>Sar</taxon>
        <taxon>Stramenopiles</taxon>
        <taxon>Bigyra</taxon>
        <taxon>Labyrinthulomycetes</taxon>
        <taxon>Thraustochytrida</taxon>
        <taxon>Thraustochytriidae</taxon>
        <taxon>Hondaea</taxon>
    </lineage>
</organism>
<reference evidence="2 3" key="1">
    <citation type="submission" date="2017-12" db="EMBL/GenBank/DDBJ databases">
        <title>Sequencing, de novo assembly and annotation of complete genome of a new Thraustochytrid species, strain FCC1311.</title>
        <authorList>
            <person name="Sedici K."/>
            <person name="Godart F."/>
            <person name="Aiese Cigliano R."/>
            <person name="Sanseverino W."/>
            <person name="Barakat M."/>
            <person name="Ortet P."/>
            <person name="Marechal E."/>
            <person name="Cagnac O."/>
            <person name="Amato A."/>
        </authorList>
    </citation>
    <scope>NUCLEOTIDE SEQUENCE [LARGE SCALE GENOMIC DNA]</scope>
</reference>
<accession>A0A2R5GIN2</accession>
<evidence type="ECO:0000256" key="1">
    <source>
        <dbReference type="SAM" id="Phobius"/>
    </source>
</evidence>
<proteinExistence type="predicted"/>
<keyword evidence="1" id="KW-1133">Transmembrane helix</keyword>
<name>A0A2R5GIN2_9STRA</name>
<dbReference type="Proteomes" id="UP000241890">
    <property type="component" value="Unassembled WGS sequence"/>
</dbReference>
<gene>
    <name evidence="2" type="ORF">FCC1311_047362</name>
</gene>
<sequence length="414" mass="45859">MIVYLVSFLGGAYTRTSEVQSACTLERLAASTVFTPVQNETISIEVSTQDLANSTIALAAPNRETENYIFVGFFSSALSYMGYLTESGSLYVIGSQGCSINLTSGSNLRTGHLGAHCEISVSSVLTCTRHCYGNFTPYEWSEVIDNTLTIQNAMETRNSYGFGVTTTYEEIQSIRLVDMEDAQWWAPNASIEVLVETKVFSSVSSNASENLGRWQDTMLFVFVVVLLVNILSRLLISRLLFTGTKVYNARIALRGEIVGSLITSPSVSVFTISIFALMGSHIYSNALLFGEIQTSKVSVGFSVATACITAFNMRIVASSLGFRFSSSGVMDNLTMWGVLLLPLDTYILVRLAALFFDTENLTYFLIRRRLYVGVLVSGDTLVSRFENRRKIPRFVQDYPFHLWNGQTPNSILLR</sequence>
<comment type="caution">
    <text evidence="2">The sequence shown here is derived from an EMBL/GenBank/DDBJ whole genome shotgun (WGS) entry which is preliminary data.</text>
</comment>
<keyword evidence="3" id="KW-1185">Reference proteome</keyword>
<dbReference type="EMBL" id="BEYU01000042">
    <property type="protein sequence ID" value="GBG28513.1"/>
    <property type="molecule type" value="Genomic_DNA"/>
</dbReference>
<evidence type="ECO:0000313" key="2">
    <source>
        <dbReference type="EMBL" id="GBG28513.1"/>
    </source>
</evidence>
<protein>
    <recommendedName>
        <fullName evidence="4">Transmembrane protein</fullName>
    </recommendedName>
</protein>
<evidence type="ECO:0008006" key="4">
    <source>
        <dbReference type="Google" id="ProtNLM"/>
    </source>
</evidence>
<evidence type="ECO:0000313" key="3">
    <source>
        <dbReference type="Proteomes" id="UP000241890"/>
    </source>
</evidence>
<dbReference type="InParanoid" id="A0A2R5GIN2"/>
<feature type="transmembrane region" description="Helical" evidence="1">
    <location>
        <begin position="257"/>
        <end position="279"/>
    </location>
</feature>
<keyword evidence="1" id="KW-0472">Membrane</keyword>
<feature type="transmembrane region" description="Helical" evidence="1">
    <location>
        <begin position="333"/>
        <end position="356"/>
    </location>
</feature>
<feature type="transmembrane region" description="Helical" evidence="1">
    <location>
        <begin position="218"/>
        <end position="236"/>
    </location>
</feature>